<dbReference type="GO" id="GO:0005886">
    <property type="term" value="C:plasma membrane"/>
    <property type="evidence" value="ECO:0007669"/>
    <property type="project" value="TreeGrafter"/>
</dbReference>
<evidence type="ECO:0008006" key="7">
    <source>
        <dbReference type="Google" id="ProtNLM"/>
    </source>
</evidence>
<dbReference type="InterPro" id="IPR015940">
    <property type="entry name" value="UBA"/>
</dbReference>
<feature type="compositionally biased region" description="Polar residues" evidence="1">
    <location>
        <begin position="465"/>
        <end position="481"/>
    </location>
</feature>
<feature type="region of interest" description="Disordered" evidence="1">
    <location>
        <begin position="269"/>
        <end position="331"/>
    </location>
</feature>
<organism evidence="5 6">
    <name type="scientific">Kwoniella dendrophila CBS 6074</name>
    <dbReference type="NCBI Taxonomy" id="1295534"/>
    <lineage>
        <taxon>Eukaryota</taxon>
        <taxon>Fungi</taxon>
        <taxon>Dikarya</taxon>
        <taxon>Basidiomycota</taxon>
        <taxon>Agaricomycotina</taxon>
        <taxon>Tremellomycetes</taxon>
        <taxon>Tremellales</taxon>
        <taxon>Cryptococcaceae</taxon>
        <taxon>Kwoniella</taxon>
    </lineage>
</organism>
<dbReference type="InterPro" id="IPR002048">
    <property type="entry name" value="EF_hand_dom"/>
</dbReference>
<dbReference type="Pfam" id="PF00627">
    <property type="entry name" value="UBA"/>
    <property type="match status" value="1"/>
</dbReference>
<dbReference type="Gene3D" id="1.10.238.10">
    <property type="entry name" value="EF-hand"/>
    <property type="match status" value="3"/>
</dbReference>
<evidence type="ECO:0000256" key="1">
    <source>
        <dbReference type="SAM" id="MobiDB-lite"/>
    </source>
</evidence>
<feature type="compositionally biased region" description="Polar residues" evidence="1">
    <location>
        <begin position="432"/>
        <end position="448"/>
    </location>
</feature>
<dbReference type="PANTHER" id="PTHR11216:SF170">
    <property type="entry name" value="DYNAMIN ASSOCIATED PROTEIN 160, ISOFORM D"/>
    <property type="match status" value="1"/>
</dbReference>
<feature type="region of interest" description="Disordered" evidence="1">
    <location>
        <begin position="1021"/>
        <end position="1409"/>
    </location>
</feature>
<evidence type="ECO:0000259" key="3">
    <source>
        <dbReference type="PROSITE" id="PS50031"/>
    </source>
</evidence>
<feature type="compositionally biased region" description="Pro residues" evidence="1">
    <location>
        <begin position="1154"/>
        <end position="1167"/>
    </location>
</feature>
<dbReference type="GO" id="GO:0005737">
    <property type="term" value="C:cytoplasm"/>
    <property type="evidence" value="ECO:0007669"/>
    <property type="project" value="TreeGrafter"/>
</dbReference>
<feature type="region of interest" description="Disordered" evidence="1">
    <location>
        <begin position="694"/>
        <end position="819"/>
    </location>
</feature>
<dbReference type="InterPro" id="IPR009060">
    <property type="entry name" value="UBA-like_sf"/>
</dbReference>
<feature type="compositionally biased region" description="Low complexity" evidence="1">
    <location>
        <begin position="1242"/>
        <end position="1252"/>
    </location>
</feature>
<feature type="compositionally biased region" description="Polar residues" evidence="1">
    <location>
        <begin position="321"/>
        <end position="331"/>
    </location>
</feature>
<feature type="domain" description="EH" evidence="3">
    <location>
        <begin position="141"/>
        <end position="231"/>
    </location>
</feature>
<feature type="compositionally biased region" description="Low complexity" evidence="1">
    <location>
        <begin position="414"/>
        <end position="427"/>
    </location>
</feature>
<dbReference type="SMART" id="SM00165">
    <property type="entry name" value="UBA"/>
    <property type="match status" value="1"/>
</dbReference>
<proteinExistence type="predicted"/>
<feature type="domain" description="UBA" evidence="2">
    <location>
        <begin position="1404"/>
        <end position="1443"/>
    </location>
</feature>
<protein>
    <recommendedName>
        <fullName evidence="7">UBA/TS-N domain-containing protein</fullName>
    </recommendedName>
</protein>
<reference evidence="5 6" key="1">
    <citation type="submission" date="2024-01" db="EMBL/GenBank/DDBJ databases">
        <title>Comparative genomics of Cryptococcus and Kwoniella reveals pathogenesis evolution and contrasting modes of karyotype evolution via chromosome fusion or intercentromeric recombination.</title>
        <authorList>
            <person name="Coelho M.A."/>
            <person name="David-Palma M."/>
            <person name="Shea T."/>
            <person name="Bowers K."/>
            <person name="McGinley-Smith S."/>
            <person name="Mohammad A.W."/>
            <person name="Gnirke A."/>
            <person name="Yurkov A.M."/>
            <person name="Nowrousian M."/>
            <person name="Sun S."/>
            <person name="Cuomo C.A."/>
            <person name="Heitman J."/>
        </authorList>
    </citation>
    <scope>NUCLEOTIDE SEQUENCE [LARGE SCALE GENOMIC DNA]</scope>
    <source>
        <strain evidence="5 6">CBS 6074</strain>
    </source>
</reference>
<dbReference type="InterPro" id="IPR000261">
    <property type="entry name" value="EH_dom"/>
</dbReference>
<feature type="compositionally biased region" description="Low complexity" evidence="1">
    <location>
        <begin position="1266"/>
        <end position="1288"/>
    </location>
</feature>
<dbReference type="Pfam" id="PF12763">
    <property type="entry name" value="EH"/>
    <property type="match status" value="3"/>
</dbReference>
<sequence length="1443" mass="151588">MAATYSPQEKQYYDQLFAIVDKDNTGILPGQDAYPFLTSSNLPTTSLGEVWALADPENNGFLTKEGWYRAARIIGWLQKGGATSADDSLANKAGPLPSFDKGPPPPAIQPQLTGQRTQPPPLSAHNTGAGSAGLPALTPADRAKFTRLFAGAGPSNGLVSGDKARDMFLKSGLSYDQLGQIWNLADTQERGSLDLTDFVIGMFLIQSCMTNPSLNLPAVLPNGVYETASGGRAPPPKAPASPISRQHTGGAVPSPIRPQYTGGMGAGGILQPQRTGQSATGVPGVSTPPRASNTQKSFASPPTSSTFSTIPSTSSFGAPQRQMSGFTNQQSQTWDVTAQAKATSDSFFSQLDTQNRGVIEGDVAVPFMLQSQLDENTLASIWDLADIRKEGKLTRDEFAVAMHLINGKLAGQDVPSSLPNSLVPPSLRETYGNGNQEVLSSQGASSATKDLFDVFGDDEPAPTPKATSPQIQQRAQAQPFSASAFLPQPPAPPSRRSTAQASAPRALSPAPTGNQAAPGFGMAPFAPASRGGDLLGDDSAEDKPSAVPDNSAEFGNKQNQLANTTRGINELEKSHAELDETAKTSAAQLEELEAKLSSARSRHETETKAVADLRIKVGEQKERHKKLESEVISAESDLSAMRSEKDELEQALLRDKEEVRGLQKMMKEIEEEKTGMKLVLEKLRKEARQQKGMLTIAKKQLSTAEGGRDGVQKEIRDTEQEIEDDKAELEKASLPQPQQHASPPPQSAAFFSPSVAAGVPLPATPKALSPAPTGASTRSNNPFERLAGARSASVPPQPPSQAASPPPPQQEESTSPSFGTAALAGVTAAVGAAAGVAVAGAETLYDAAKDAVTGGSPEAKTDSHDKELDPFGAPSSFDEQDATLDEQKTPVPTGTGEESDPFGLPSASKDSTDPFGAPTTPKAAEASGFDNFDSGFGDSFTAASASEGQKPTEDLHLAPASEHAGEPVAAPKDFDSAFADFDQQPENDNLNELGLSNNQGGLEEGIPSGIPKSAILAELTARPEAERTFSTQAIAGESIPPTPSTEIPSSGFGSSPASVKAPLPSSGLAQEVRSVDDGESSDEEEGPEDLEGPSRGYGTTQSRENTFDDFENGSSIHSTTQPEETTAAAPTAALAPPILAVEEPTPTKVRRHAPPPPANKSTPPPNIPTQSTSTSGFGGDDEFDPFGAPVTSTSNAAPAAISSQSGNAPKTASFDEDDFDFSDLPPAQVDQNNTTTSAPTTQSGNNQNSSSAFDDDFANFDDEFENVNVKNNDNNNGGSENSNETSKSYEIVSPQQTQHQRFDEWGYHPSSQPSTTQQGHSQTQTQSQEQGQGQQQQGLSFDDAFGGDFEPSGPRSGPRSVQHEEAFAPPPGPPLAQAQASSQAQQETQLQPPPMPQRRPSGAQPDDIEDVKKLCAMGFSRGLVVEALAANGYDFQKALNVLL</sequence>
<feature type="domain" description="EH" evidence="3">
    <location>
        <begin position="340"/>
        <end position="429"/>
    </location>
</feature>
<dbReference type="PROSITE" id="PS50031">
    <property type="entry name" value="EH"/>
    <property type="match status" value="3"/>
</dbReference>
<evidence type="ECO:0000313" key="5">
    <source>
        <dbReference type="EMBL" id="WWC85800.1"/>
    </source>
</evidence>
<dbReference type="PROSITE" id="PS50030">
    <property type="entry name" value="UBA"/>
    <property type="match status" value="1"/>
</dbReference>
<feature type="compositionally biased region" description="Basic and acidic residues" evidence="1">
    <location>
        <begin position="706"/>
        <end position="719"/>
    </location>
</feature>
<accession>A0AAX4JMP4</accession>
<evidence type="ECO:0000259" key="2">
    <source>
        <dbReference type="PROSITE" id="PS50030"/>
    </source>
</evidence>
<feature type="region of interest" description="Disordered" evidence="1">
    <location>
        <begin position="84"/>
        <end position="136"/>
    </location>
</feature>
<dbReference type="Gene3D" id="1.10.8.10">
    <property type="entry name" value="DNA helicase RuvA subunit, C-terminal domain"/>
    <property type="match status" value="1"/>
</dbReference>
<dbReference type="PROSITE" id="PS50222">
    <property type="entry name" value="EF_HAND_2"/>
    <property type="match status" value="1"/>
</dbReference>
<feature type="region of interest" description="Disordered" evidence="1">
    <location>
        <begin position="410"/>
        <end position="562"/>
    </location>
</feature>
<feature type="region of interest" description="Disordered" evidence="1">
    <location>
        <begin position="851"/>
        <end position="1009"/>
    </location>
</feature>
<dbReference type="SUPFAM" id="SSF47473">
    <property type="entry name" value="EF-hand"/>
    <property type="match status" value="3"/>
</dbReference>
<dbReference type="PANTHER" id="PTHR11216">
    <property type="entry name" value="EH DOMAIN"/>
    <property type="match status" value="1"/>
</dbReference>
<evidence type="ECO:0000313" key="6">
    <source>
        <dbReference type="Proteomes" id="UP001355207"/>
    </source>
</evidence>
<dbReference type="GO" id="GO:0006897">
    <property type="term" value="P:endocytosis"/>
    <property type="evidence" value="ECO:0007669"/>
    <property type="project" value="TreeGrafter"/>
</dbReference>
<feature type="compositionally biased region" description="Low complexity" evidence="1">
    <location>
        <begin position="927"/>
        <end position="940"/>
    </location>
</feature>
<feature type="region of interest" description="Disordered" evidence="1">
    <location>
        <begin position="228"/>
        <end position="251"/>
    </location>
</feature>
<feature type="compositionally biased region" description="Pro residues" evidence="1">
    <location>
        <begin position="795"/>
        <end position="809"/>
    </location>
</feature>
<dbReference type="SMART" id="SM00027">
    <property type="entry name" value="EH"/>
    <property type="match status" value="3"/>
</dbReference>
<evidence type="ECO:0000259" key="4">
    <source>
        <dbReference type="PROSITE" id="PS50222"/>
    </source>
</evidence>
<feature type="compositionally biased region" description="Low complexity" evidence="1">
    <location>
        <begin position="1119"/>
        <end position="1140"/>
    </location>
</feature>
<feature type="compositionally biased region" description="Polar residues" evidence="1">
    <location>
        <begin position="984"/>
        <end position="1000"/>
    </location>
</feature>
<feature type="compositionally biased region" description="Low complexity" evidence="1">
    <location>
        <begin position="732"/>
        <end position="757"/>
    </location>
</feature>
<dbReference type="GO" id="GO:0005509">
    <property type="term" value="F:calcium ion binding"/>
    <property type="evidence" value="ECO:0007669"/>
    <property type="project" value="InterPro"/>
</dbReference>
<dbReference type="CDD" id="cd00052">
    <property type="entry name" value="EH"/>
    <property type="match status" value="3"/>
</dbReference>
<feature type="compositionally biased region" description="Low complexity" evidence="1">
    <location>
        <begin position="297"/>
        <end position="316"/>
    </location>
</feature>
<dbReference type="InterPro" id="IPR011992">
    <property type="entry name" value="EF-hand-dom_pair"/>
</dbReference>
<gene>
    <name evidence="5" type="ORF">L201_000667</name>
</gene>
<feature type="compositionally biased region" description="Low complexity" evidence="1">
    <location>
        <begin position="1310"/>
        <end position="1338"/>
    </location>
</feature>
<dbReference type="RefSeq" id="XP_066072563.1">
    <property type="nucleotide sequence ID" value="XM_066216466.1"/>
</dbReference>
<feature type="compositionally biased region" description="Basic and acidic residues" evidence="1">
    <location>
        <begin position="859"/>
        <end position="869"/>
    </location>
</feature>
<dbReference type="Proteomes" id="UP001355207">
    <property type="component" value="Chromosome 1"/>
</dbReference>
<keyword evidence="6" id="KW-1185">Reference proteome</keyword>
<feature type="compositionally biased region" description="Low complexity" evidence="1">
    <location>
        <begin position="810"/>
        <end position="819"/>
    </location>
</feature>
<dbReference type="EMBL" id="CP144098">
    <property type="protein sequence ID" value="WWC85800.1"/>
    <property type="molecule type" value="Genomic_DNA"/>
</dbReference>
<feature type="compositionally biased region" description="Low complexity" evidence="1">
    <location>
        <begin position="516"/>
        <end position="528"/>
    </location>
</feature>
<dbReference type="SUPFAM" id="SSF46934">
    <property type="entry name" value="UBA-like"/>
    <property type="match status" value="1"/>
</dbReference>
<feature type="compositionally biased region" description="Polar residues" evidence="1">
    <location>
        <begin position="1190"/>
        <end position="1210"/>
    </location>
</feature>
<feature type="domain" description="EF-hand" evidence="4">
    <location>
        <begin position="373"/>
        <end position="408"/>
    </location>
</feature>
<feature type="domain" description="EH" evidence="3">
    <location>
        <begin position="9"/>
        <end position="100"/>
    </location>
</feature>
<feature type="compositionally biased region" description="Polar residues" evidence="1">
    <location>
        <begin position="1229"/>
        <end position="1241"/>
    </location>
</feature>
<feature type="compositionally biased region" description="Acidic residues" evidence="1">
    <location>
        <begin position="1077"/>
        <end position="1091"/>
    </location>
</feature>
<dbReference type="GeneID" id="91091339"/>
<feature type="compositionally biased region" description="Acidic residues" evidence="1">
    <location>
        <begin position="1253"/>
        <end position="1265"/>
    </location>
</feature>
<feature type="compositionally biased region" description="Low complexity" evidence="1">
    <location>
        <begin position="1375"/>
        <end position="1390"/>
    </location>
</feature>
<name>A0AAX4JMP4_9TREE</name>
<dbReference type="GO" id="GO:0016197">
    <property type="term" value="P:endosomal transport"/>
    <property type="evidence" value="ECO:0007669"/>
    <property type="project" value="TreeGrafter"/>
</dbReference>